<dbReference type="Gene3D" id="3.30.1490.30">
    <property type="match status" value="1"/>
</dbReference>
<dbReference type="GO" id="GO:0005634">
    <property type="term" value="C:nucleus"/>
    <property type="evidence" value="ECO:0007669"/>
    <property type="project" value="TreeGrafter"/>
</dbReference>
<dbReference type="InterPro" id="IPR013759">
    <property type="entry name" value="Topo_IIA_B_C"/>
</dbReference>
<evidence type="ECO:0000256" key="11">
    <source>
        <dbReference type="SAM" id="MobiDB-lite"/>
    </source>
</evidence>
<comment type="cofactor">
    <cofactor evidence="2">
        <name>Mg(2+)</name>
        <dbReference type="ChEBI" id="CHEBI:18420"/>
    </cofactor>
</comment>
<evidence type="ECO:0000256" key="3">
    <source>
        <dbReference type="ARBA" id="ARBA00011080"/>
    </source>
</evidence>
<dbReference type="InterPro" id="IPR002205">
    <property type="entry name" value="Topo_IIA_dom_A"/>
</dbReference>
<comment type="caution">
    <text evidence="10">Lacks conserved residue(s) required for the propagation of feature annotation.</text>
</comment>
<dbReference type="PANTHER" id="PTHR10169">
    <property type="entry name" value="DNA TOPOISOMERASE/GYRASE"/>
    <property type="match status" value="1"/>
</dbReference>
<dbReference type="STRING" id="35608.A0A2U1PFD9"/>
<feature type="compositionally biased region" description="Basic and acidic residues" evidence="11">
    <location>
        <begin position="669"/>
        <end position="680"/>
    </location>
</feature>
<accession>A0A2U1PFD9</accession>
<keyword evidence="6" id="KW-0067">ATP-binding</keyword>
<dbReference type="AlphaFoldDB" id="A0A2U1PFD9"/>
<keyword evidence="9 13" id="KW-0413">Isomerase</keyword>
<evidence type="ECO:0000256" key="7">
    <source>
        <dbReference type="ARBA" id="ARBA00023029"/>
    </source>
</evidence>
<keyword evidence="14" id="KW-1185">Reference proteome</keyword>
<feature type="region of interest" description="Disordered" evidence="11">
    <location>
        <begin position="669"/>
        <end position="720"/>
    </location>
</feature>
<keyword evidence="7" id="KW-0799">Topoisomerase</keyword>
<dbReference type="PANTHER" id="PTHR10169:SF38">
    <property type="entry name" value="DNA TOPOISOMERASE 2"/>
    <property type="match status" value="1"/>
</dbReference>
<dbReference type="Proteomes" id="UP000245207">
    <property type="component" value="Unassembled WGS sequence"/>
</dbReference>
<dbReference type="GO" id="GO:0003918">
    <property type="term" value="F:DNA topoisomerase type II (double strand cut, ATP-hydrolyzing) activity"/>
    <property type="evidence" value="ECO:0007669"/>
    <property type="project" value="UniProtKB-EC"/>
</dbReference>
<evidence type="ECO:0000256" key="1">
    <source>
        <dbReference type="ARBA" id="ARBA00000185"/>
    </source>
</evidence>
<dbReference type="InterPro" id="IPR013757">
    <property type="entry name" value="Topo_IIA_A_a_sf"/>
</dbReference>
<proteinExistence type="inferred from homology"/>
<dbReference type="SUPFAM" id="SSF56719">
    <property type="entry name" value="Type II DNA topoisomerase"/>
    <property type="match status" value="1"/>
</dbReference>
<organism evidence="13 14">
    <name type="scientific">Artemisia annua</name>
    <name type="common">Sweet wormwood</name>
    <dbReference type="NCBI Taxonomy" id="35608"/>
    <lineage>
        <taxon>Eukaryota</taxon>
        <taxon>Viridiplantae</taxon>
        <taxon>Streptophyta</taxon>
        <taxon>Embryophyta</taxon>
        <taxon>Tracheophyta</taxon>
        <taxon>Spermatophyta</taxon>
        <taxon>Magnoliopsida</taxon>
        <taxon>eudicotyledons</taxon>
        <taxon>Gunneridae</taxon>
        <taxon>Pentapetalae</taxon>
        <taxon>asterids</taxon>
        <taxon>campanulids</taxon>
        <taxon>Asterales</taxon>
        <taxon>Asteraceae</taxon>
        <taxon>Asteroideae</taxon>
        <taxon>Anthemideae</taxon>
        <taxon>Artemisiinae</taxon>
        <taxon>Artemisia</taxon>
    </lineage>
</organism>
<name>A0A2U1PFD9_ARTAN</name>
<dbReference type="GO" id="GO:0005524">
    <property type="term" value="F:ATP binding"/>
    <property type="evidence" value="ECO:0007669"/>
    <property type="project" value="UniProtKB-KW"/>
</dbReference>
<dbReference type="Gene3D" id="3.40.50.670">
    <property type="match status" value="1"/>
</dbReference>
<comment type="catalytic activity">
    <reaction evidence="1">
        <text>ATP-dependent breakage, passage and rejoining of double-stranded DNA.</text>
        <dbReference type="EC" id="5.6.2.2"/>
    </reaction>
</comment>
<protein>
    <recommendedName>
        <fullName evidence="4">DNA topoisomerase (ATP-hydrolyzing)</fullName>
        <ecNumber evidence="4">5.6.2.2</ecNumber>
    </recommendedName>
</protein>
<evidence type="ECO:0000256" key="5">
    <source>
        <dbReference type="ARBA" id="ARBA00022741"/>
    </source>
</evidence>
<feature type="domain" description="Topo IIA-type catalytic" evidence="12">
    <location>
        <begin position="229"/>
        <end position="655"/>
    </location>
</feature>
<evidence type="ECO:0000256" key="6">
    <source>
        <dbReference type="ARBA" id="ARBA00022840"/>
    </source>
</evidence>
<feature type="compositionally biased region" description="Acidic residues" evidence="11">
    <location>
        <begin position="698"/>
        <end position="720"/>
    </location>
</feature>
<dbReference type="Pfam" id="PF00521">
    <property type="entry name" value="DNA_topoisoIV"/>
    <property type="match status" value="1"/>
</dbReference>
<evidence type="ECO:0000256" key="2">
    <source>
        <dbReference type="ARBA" id="ARBA00001946"/>
    </source>
</evidence>
<evidence type="ECO:0000256" key="9">
    <source>
        <dbReference type="ARBA" id="ARBA00023235"/>
    </source>
</evidence>
<dbReference type="SMART" id="SM00434">
    <property type="entry name" value="TOP4c"/>
    <property type="match status" value="1"/>
</dbReference>
<evidence type="ECO:0000259" key="12">
    <source>
        <dbReference type="PROSITE" id="PS52040"/>
    </source>
</evidence>
<dbReference type="GO" id="GO:0000819">
    <property type="term" value="P:sister chromatid segregation"/>
    <property type="evidence" value="ECO:0007669"/>
    <property type="project" value="TreeGrafter"/>
</dbReference>
<reference evidence="13 14" key="1">
    <citation type="journal article" date="2018" name="Mol. Plant">
        <title>The genome of Artemisia annua provides insight into the evolution of Asteraceae family and artemisinin biosynthesis.</title>
        <authorList>
            <person name="Shen Q."/>
            <person name="Zhang L."/>
            <person name="Liao Z."/>
            <person name="Wang S."/>
            <person name="Yan T."/>
            <person name="Shi P."/>
            <person name="Liu M."/>
            <person name="Fu X."/>
            <person name="Pan Q."/>
            <person name="Wang Y."/>
            <person name="Lv Z."/>
            <person name="Lu X."/>
            <person name="Zhang F."/>
            <person name="Jiang W."/>
            <person name="Ma Y."/>
            <person name="Chen M."/>
            <person name="Hao X."/>
            <person name="Li L."/>
            <person name="Tang Y."/>
            <person name="Lv G."/>
            <person name="Zhou Y."/>
            <person name="Sun X."/>
            <person name="Brodelius P.E."/>
            <person name="Rose J.K.C."/>
            <person name="Tang K."/>
        </authorList>
    </citation>
    <scope>NUCLEOTIDE SEQUENCE [LARGE SCALE GENOMIC DNA]</scope>
    <source>
        <strain evidence="14">cv. Huhao1</strain>
        <tissue evidence="13">Leaf</tissue>
    </source>
</reference>
<comment type="similarity">
    <text evidence="3">Belongs to the type II topoisomerase family.</text>
</comment>
<dbReference type="PRINTS" id="PR00418">
    <property type="entry name" value="TPI2FAMILY"/>
</dbReference>
<dbReference type="EC" id="5.6.2.2" evidence="4"/>
<dbReference type="GO" id="GO:0000712">
    <property type="term" value="P:resolution of meiotic recombination intermediates"/>
    <property type="evidence" value="ECO:0007669"/>
    <property type="project" value="TreeGrafter"/>
</dbReference>
<evidence type="ECO:0000256" key="10">
    <source>
        <dbReference type="PROSITE-ProRule" id="PRU01384"/>
    </source>
</evidence>
<dbReference type="PROSITE" id="PS52040">
    <property type="entry name" value="TOPO_IIA"/>
    <property type="match status" value="1"/>
</dbReference>
<dbReference type="Gene3D" id="3.30.1360.40">
    <property type="match status" value="1"/>
</dbReference>
<sequence length="720" mass="82848">MAEDKVPPNPSPTSYHKVADLLNIPKLKDAESAGKSPFESCTLVLTEYSAKELARGLGPEYHVFPLKGKLPNVRGATPQQLLENTEIQKFMNSLGLQFGKIYENVKELRYGHLMIMANKADDGLRMIGLLINFLHYFWPSLLKLNGFMRVFLTPMVIASDKNDAVLLFYTMPDYIAWKEKSGDKAREYKIKKYYQGGASLHSNDERIQYIDFINKDFKQYVVADLQRSIPSVMDGLKPDQRKILFYALKKPIVEEIEVIRFNAYVFEHSPYHYREASLVGTIIGMAQKYVGSNNINLLQPNGLFGTRLKGGKDHVESGRCLFTQLSPITRYIFKDIFQEDDHKDMPAWFIPIIPMVLVNGSEGRGTECSSFVPKYNPRVIIANLKCLIEGKKVVPMLPWYKGFKGDVVKLKDTLYIKGIIEEGIIKEDTRTFTITEAPPGTCDYMEFLEAASEDGVIKAYKPRSYNTIDVDFEVTMTEDQIKSAEQEGGLLKKLNLTTELSIANLYLLDTKGILKKYDSPEHILEDFYYSCLEFYEERKQALIRKHKIALLLLENKEKFIGKVLDQEIILFPLKKKEQRCVELKDKKFQSLLSIEREVNEEEKQEPGGYDYLLSTPIDSFTYEKKKELNKEIEEKKKKICELYLIEFKSLWLKDLDALDSQLDDEKYPLAEKRAPAKRAPDAAGPQRVNKKSRMWVSDSDEEEPEDDNDATEDSDFEDEE</sequence>
<dbReference type="PRINTS" id="PR01158">
    <property type="entry name" value="TOPISMRASEII"/>
</dbReference>
<dbReference type="InterPro" id="IPR013758">
    <property type="entry name" value="Topo_IIA_A/C_ab"/>
</dbReference>
<evidence type="ECO:0000313" key="14">
    <source>
        <dbReference type="Proteomes" id="UP000245207"/>
    </source>
</evidence>
<keyword evidence="8 10" id="KW-0238">DNA-binding</keyword>
<dbReference type="InterPro" id="IPR001154">
    <property type="entry name" value="TopoII_euk"/>
</dbReference>
<dbReference type="Gene3D" id="3.90.199.10">
    <property type="entry name" value="Topoisomerase II, domain 5"/>
    <property type="match status" value="1"/>
</dbReference>
<evidence type="ECO:0000313" key="13">
    <source>
        <dbReference type="EMBL" id="PWA84476.1"/>
    </source>
</evidence>
<dbReference type="InterPro" id="IPR050634">
    <property type="entry name" value="DNA_Topoisomerase_II"/>
</dbReference>
<gene>
    <name evidence="13" type="ORF">CTI12_AA159150</name>
</gene>
<dbReference type="EMBL" id="PKPP01001223">
    <property type="protein sequence ID" value="PWA84476.1"/>
    <property type="molecule type" value="Genomic_DNA"/>
</dbReference>
<evidence type="ECO:0000256" key="8">
    <source>
        <dbReference type="ARBA" id="ARBA00023125"/>
    </source>
</evidence>
<dbReference type="GO" id="GO:0006265">
    <property type="term" value="P:DNA topological change"/>
    <property type="evidence" value="ECO:0007669"/>
    <property type="project" value="InterPro"/>
</dbReference>
<dbReference type="Gene3D" id="1.10.268.10">
    <property type="entry name" value="Topoisomerase, domain 3"/>
    <property type="match status" value="1"/>
</dbReference>
<keyword evidence="5" id="KW-0547">Nucleotide-binding</keyword>
<dbReference type="GO" id="GO:0046872">
    <property type="term" value="F:metal ion binding"/>
    <property type="evidence" value="ECO:0007669"/>
    <property type="project" value="UniProtKB-KW"/>
</dbReference>
<dbReference type="InterPro" id="IPR013760">
    <property type="entry name" value="Topo_IIA-like_dom_sf"/>
</dbReference>
<comment type="caution">
    <text evidence="13">The sequence shown here is derived from an EMBL/GenBank/DDBJ whole genome shotgun (WGS) entry which is preliminary data.</text>
</comment>
<dbReference type="GO" id="GO:0003677">
    <property type="term" value="F:DNA binding"/>
    <property type="evidence" value="ECO:0007669"/>
    <property type="project" value="UniProtKB-UniRule"/>
</dbReference>
<evidence type="ECO:0000256" key="4">
    <source>
        <dbReference type="ARBA" id="ARBA00012895"/>
    </source>
</evidence>
<dbReference type="FunFam" id="3.40.50.670:FF:000001">
    <property type="entry name" value="DNA topoisomerase 2"/>
    <property type="match status" value="1"/>
</dbReference>
<dbReference type="OrthoDB" id="276498at2759"/>